<protein>
    <submittedName>
        <fullName evidence="1">Uncharacterized protein</fullName>
    </submittedName>
</protein>
<accession>A0A0N7L6Y5</accession>
<name>A0A0N7L6Y5_PLAHL</name>
<dbReference type="Proteomes" id="UP000054928">
    <property type="component" value="Unassembled WGS sequence"/>
</dbReference>
<evidence type="ECO:0000313" key="1">
    <source>
        <dbReference type="EMBL" id="CEG45571.1"/>
    </source>
</evidence>
<sequence length="332" mass="37299">MLKQFDLQVPDQHWSFILGMGNFFVSSVCHAHRRSEAVYAIVKAQIKELRGHQRRGSPLQQQCAKQQAAFLHAISSKMALTAAVMKCWMMAATARARVALITSLVFIAKKFVAGASPQMTLLPQDYDDIFDEFNAVFETTPRPSKTLRELQHSAKVESETFEPNVEVPIDAEIRGTPEDGESCTVEETEDLEQLSDLESEYELLPNLDDDQDFYVDDNQVTSESAHLLQLASSISDTSMHVEDFISEGKHDNFENIIKDVDTYATEASDSKKRSIVRILLAYCTYSEDSNYSSDMVVTAEECLEVWQGDEDRAFKSLAVLCNDVPRLCAALE</sequence>
<evidence type="ECO:0000313" key="2">
    <source>
        <dbReference type="Proteomes" id="UP000054928"/>
    </source>
</evidence>
<dbReference type="OrthoDB" id="126030at2759"/>
<dbReference type="GeneID" id="36396913"/>
<dbReference type="RefSeq" id="XP_024581940.1">
    <property type="nucleotide sequence ID" value="XM_024716330.1"/>
</dbReference>
<organism evidence="1 2">
    <name type="scientific">Plasmopara halstedii</name>
    <name type="common">Downy mildew of sunflower</name>
    <dbReference type="NCBI Taxonomy" id="4781"/>
    <lineage>
        <taxon>Eukaryota</taxon>
        <taxon>Sar</taxon>
        <taxon>Stramenopiles</taxon>
        <taxon>Oomycota</taxon>
        <taxon>Peronosporomycetes</taxon>
        <taxon>Peronosporales</taxon>
        <taxon>Peronosporaceae</taxon>
        <taxon>Plasmopara</taxon>
    </lineage>
</organism>
<keyword evidence="2" id="KW-1185">Reference proteome</keyword>
<dbReference type="AlphaFoldDB" id="A0A0N7L6Y5"/>
<dbReference type="EMBL" id="CCYD01001583">
    <property type="protein sequence ID" value="CEG45571.1"/>
    <property type="molecule type" value="Genomic_DNA"/>
</dbReference>
<dbReference type="OMA" id="CNDVPRL"/>
<proteinExistence type="predicted"/>
<reference evidence="2" key="1">
    <citation type="submission" date="2014-09" db="EMBL/GenBank/DDBJ databases">
        <authorList>
            <person name="Sharma Rahul"/>
            <person name="Thines Marco"/>
        </authorList>
    </citation>
    <scope>NUCLEOTIDE SEQUENCE [LARGE SCALE GENOMIC DNA]</scope>
</reference>